<reference evidence="2 3" key="1">
    <citation type="submission" date="2016-10" db="EMBL/GenBank/DDBJ databases">
        <authorList>
            <person name="de Groot N.N."/>
        </authorList>
    </citation>
    <scope>NUCLEOTIDE SEQUENCE [LARGE SCALE GENOMIC DNA]</scope>
    <source>
        <strain evidence="2 3">CGMCC 1.7659</strain>
    </source>
</reference>
<dbReference type="EMBL" id="FOVF01000001">
    <property type="protein sequence ID" value="SFM96348.1"/>
    <property type="molecule type" value="Genomic_DNA"/>
</dbReference>
<keyword evidence="1" id="KW-0732">Signal</keyword>
<dbReference type="Pfam" id="PF11231">
    <property type="entry name" value="DUF3034"/>
    <property type="match status" value="1"/>
</dbReference>
<organism evidence="2 3">
    <name type="scientific">Dokdonella immobilis</name>
    <dbReference type="NCBI Taxonomy" id="578942"/>
    <lineage>
        <taxon>Bacteria</taxon>
        <taxon>Pseudomonadati</taxon>
        <taxon>Pseudomonadota</taxon>
        <taxon>Gammaproteobacteria</taxon>
        <taxon>Lysobacterales</taxon>
        <taxon>Rhodanobacteraceae</taxon>
        <taxon>Dokdonella</taxon>
    </lineage>
</organism>
<dbReference type="InterPro" id="IPR021393">
    <property type="entry name" value="DUF3034"/>
</dbReference>
<dbReference type="Proteomes" id="UP000198575">
    <property type="component" value="Unassembled WGS sequence"/>
</dbReference>
<name>A0A1I4V5A3_9GAMM</name>
<evidence type="ECO:0008006" key="4">
    <source>
        <dbReference type="Google" id="ProtNLM"/>
    </source>
</evidence>
<proteinExistence type="predicted"/>
<protein>
    <recommendedName>
        <fullName evidence="4">DUF3034 domain-containing protein</fullName>
    </recommendedName>
</protein>
<evidence type="ECO:0000313" key="3">
    <source>
        <dbReference type="Proteomes" id="UP000198575"/>
    </source>
</evidence>
<gene>
    <name evidence="2" type="ORF">SAMN05216289_101133</name>
</gene>
<dbReference type="STRING" id="578942.SAMN05216289_101133"/>
<evidence type="ECO:0000313" key="2">
    <source>
        <dbReference type="EMBL" id="SFM96348.1"/>
    </source>
</evidence>
<feature type="signal peptide" evidence="1">
    <location>
        <begin position="1"/>
        <end position="31"/>
    </location>
</feature>
<evidence type="ECO:0000256" key="1">
    <source>
        <dbReference type="SAM" id="SignalP"/>
    </source>
</evidence>
<accession>A0A1I4V5A3</accession>
<keyword evidence="3" id="KW-1185">Reference proteome</keyword>
<sequence length="295" mass="31382">MNRHSRRRRRRILPIALLALAAALPGPDGMAADGRLLASGGATQLEGSAGGGIVPWAVLAGYATRDEIGATSYLTRVEVSDYALDSWGAALNIRNRLELSLSRQRFHLGTLGDLLGMPGASIRQNALGIKLRVSGDVIYSTWPQIAVGAQLKKNLDFSIPSAAGARRDSGTDLYVAATKVFLGAAGGYHLLVNTTLRSSSANQLGILGFGGDRGGRRLLGEFSAAVLPDPTLAIGFEYRQKPDNLGFAREDAFSDLFVAWFPNKRFSAVAAYADLGSVASFGNQRGWYLSVQANL</sequence>
<dbReference type="AlphaFoldDB" id="A0A1I4V5A3"/>
<feature type="chain" id="PRO_5011705072" description="DUF3034 domain-containing protein" evidence="1">
    <location>
        <begin position="32"/>
        <end position="295"/>
    </location>
</feature>